<keyword evidence="2" id="KW-1185">Reference proteome</keyword>
<organism evidence="1 2">
    <name type="scientific">Hevea brasiliensis</name>
    <name type="common">Para rubber tree</name>
    <name type="synonym">Siphonia brasiliensis</name>
    <dbReference type="NCBI Taxonomy" id="3981"/>
    <lineage>
        <taxon>Eukaryota</taxon>
        <taxon>Viridiplantae</taxon>
        <taxon>Streptophyta</taxon>
        <taxon>Embryophyta</taxon>
        <taxon>Tracheophyta</taxon>
        <taxon>Spermatophyta</taxon>
        <taxon>Magnoliopsida</taxon>
        <taxon>eudicotyledons</taxon>
        <taxon>Gunneridae</taxon>
        <taxon>Pentapetalae</taxon>
        <taxon>rosids</taxon>
        <taxon>fabids</taxon>
        <taxon>Malpighiales</taxon>
        <taxon>Euphorbiaceae</taxon>
        <taxon>Crotonoideae</taxon>
        <taxon>Micrandreae</taxon>
        <taxon>Hevea</taxon>
    </lineage>
</organism>
<dbReference type="Proteomes" id="UP000467840">
    <property type="component" value="Chromosome 12"/>
</dbReference>
<protein>
    <recommendedName>
        <fullName evidence="3">RING-type domain-containing protein</fullName>
    </recommendedName>
</protein>
<comment type="caution">
    <text evidence="1">The sequence shown here is derived from an EMBL/GenBank/DDBJ whole genome shotgun (WGS) entry which is preliminary data.</text>
</comment>
<evidence type="ECO:0000313" key="1">
    <source>
        <dbReference type="EMBL" id="KAF2285224.1"/>
    </source>
</evidence>
<gene>
    <name evidence="1" type="ORF">GH714_039047</name>
</gene>
<evidence type="ECO:0000313" key="2">
    <source>
        <dbReference type="Proteomes" id="UP000467840"/>
    </source>
</evidence>
<sequence length="198" mass="21434">MASNTLSSCLIDVSFDMDEALTLQPNFGHQIAESDSLVADLPTVSTDDDVCSVCMERFQSGYLCRGIIQGHRLKDVHGRVVLDVVALEETYSESFFRIHHPVVHLMATVSNTFSSCIIDVSFDMDEALTLPSNFAHQISESESLVDDMLTVVSDDVCSVCMEGFQSGVGGKRVPCGHVYHAVVSPPGYLTATLASVPV</sequence>
<accession>A0A6A6K9Y5</accession>
<dbReference type="Gene3D" id="3.30.40.10">
    <property type="entry name" value="Zinc/RING finger domain, C3HC4 (zinc finger)"/>
    <property type="match status" value="1"/>
</dbReference>
<dbReference type="AlphaFoldDB" id="A0A6A6K9Y5"/>
<name>A0A6A6K9Y5_HEVBR</name>
<proteinExistence type="predicted"/>
<dbReference type="InterPro" id="IPR013083">
    <property type="entry name" value="Znf_RING/FYVE/PHD"/>
</dbReference>
<evidence type="ECO:0008006" key="3">
    <source>
        <dbReference type="Google" id="ProtNLM"/>
    </source>
</evidence>
<reference evidence="1 2" key="1">
    <citation type="journal article" date="2020" name="Mol. Plant">
        <title>The Chromosome-Based Rubber Tree Genome Provides New Insights into Spurge Genome Evolution and Rubber Biosynthesis.</title>
        <authorList>
            <person name="Liu J."/>
            <person name="Shi C."/>
            <person name="Shi C.C."/>
            <person name="Li W."/>
            <person name="Zhang Q.J."/>
            <person name="Zhang Y."/>
            <person name="Li K."/>
            <person name="Lu H.F."/>
            <person name="Shi C."/>
            <person name="Zhu S.T."/>
            <person name="Xiao Z.Y."/>
            <person name="Nan H."/>
            <person name="Yue Y."/>
            <person name="Zhu X.G."/>
            <person name="Wu Y."/>
            <person name="Hong X.N."/>
            <person name="Fan G.Y."/>
            <person name="Tong Y."/>
            <person name="Zhang D."/>
            <person name="Mao C.L."/>
            <person name="Liu Y.L."/>
            <person name="Hao S.J."/>
            <person name="Liu W.Q."/>
            <person name="Lv M.Q."/>
            <person name="Zhang H.B."/>
            <person name="Liu Y."/>
            <person name="Hu-Tang G.R."/>
            <person name="Wang J.P."/>
            <person name="Wang J.H."/>
            <person name="Sun Y.H."/>
            <person name="Ni S.B."/>
            <person name="Chen W.B."/>
            <person name="Zhang X.C."/>
            <person name="Jiao Y.N."/>
            <person name="Eichler E.E."/>
            <person name="Li G.H."/>
            <person name="Liu X."/>
            <person name="Gao L.Z."/>
        </authorList>
    </citation>
    <scope>NUCLEOTIDE SEQUENCE [LARGE SCALE GENOMIC DNA]</scope>
    <source>
        <strain evidence="2">cv. GT1</strain>
        <tissue evidence="1">Leaf</tissue>
    </source>
</reference>
<dbReference type="EMBL" id="JAAGAX010000018">
    <property type="protein sequence ID" value="KAF2285224.1"/>
    <property type="molecule type" value="Genomic_DNA"/>
</dbReference>
<dbReference type="SUPFAM" id="SSF57850">
    <property type="entry name" value="RING/U-box"/>
    <property type="match status" value="1"/>
</dbReference>